<dbReference type="EMBL" id="OK491485">
    <property type="protein sequence ID" value="UDL13957.1"/>
    <property type="molecule type" value="Viral_cRNA"/>
</dbReference>
<sequence length="151" mass="17077">MINIMLELEDLLEENIMRQSPSGKGKEPVKDRPGAPASTDLPLRLPVVAAGGSKTKKRKHEEGDDRTDEIMAKLVLIQKNQELLLKQQESMMSMFTECLTRIGVAETRIKALQETRRDDHIVRETTIKAHEPTPHVEQVTRKPRKGGISLF</sequence>
<feature type="compositionally biased region" description="Basic and acidic residues" evidence="1">
    <location>
        <begin position="24"/>
        <end position="33"/>
    </location>
</feature>
<protein>
    <submittedName>
        <fullName evidence="2">Uncharacterized protein</fullName>
    </submittedName>
</protein>
<evidence type="ECO:0000256" key="1">
    <source>
        <dbReference type="SAM" id="MobiDB-lite"/>
    </source>
</evidence>
<reference evidence="2 3" key="1">
    <citation type="submission" date="2021-09" db="EMBL/GenBank/DDBJ databases">
        <authorList>
            <person name="Li N.N."/>
        </authorList>
    </citation>
    <scope>NUCLEOTIDE SEQUENCE [LARGE SCALE GENOMIC DNA]</scope>
    <source>
        <strain evidence="2">Novel_9</strain>
    </source>
</reference>
<proteinExistence type="predicted"/>
<dbReference type="RefSeq" id="YP_010805610.1">
    <property type="nucleotide sequence ID" value="NC_077157.1"/>
</dbReference>
<evidence type="ECO:0000313" key="3">
    <source>
        <dbReference type="Proteomes" id="UP001157327"/>
    </source>
</evidence>
<evidence type="ECO:0000313" key="2">
    <source>
        <dbReference type="EMBL" id="UDL13957.1"/>
    </source>
</evidence>
<keyword evidence="3" id="KW-1185">Reference proteome</keyword>
<dbReference type="Proteomes" id="UP001157327">
    <property type="component" value="Segment"/>
</dbReference>
<organism evidence="2 3">
    <name type="scientific">Xiangshan Nyami-like virus</name>
    <dbReference type="NCBI Taxonomy" id="2886229"/>
    <lineage>
        <taxon>Viruses</taxon>
        <taxon>Riboviria</taxon>
        <taxon>Orthornavirae</taxon>
        <taxon>Negarnaviricota</taxon>
        <taxon>Haploviricotina</taxon>
        <taxon>Monjiviricetes</taxon>
        <taxon>Mononegavirales</taxon>
        <taxon>Nyamiviridae</taxon>
        <taxon>Formivirus</taxon>
        <taxon>Formivirus pollinis</taxon>
    </lineage>
</organism>
<accession>A0A8K1YQM7</accession>
<dbReference type="GeneID" id="80544514"/>
<feature type="region of interest" description="Disordered" evidence="1">
    <location>
        <begin position="17"/>
        <end position="66"/>
    </location>
</feature>
<dbReference type="KEGG" id="vg:80544514"/>
<name>A0A8K1YQM7_9MONO</name>